<protein>
    <recommendedName>
        <fullName evidence="6">Cargo-transport protein YPP1</fullName>
    </recommendedName>
</protein>
<dbReference type="VEuPathDB" id="FungiDB:GVI51_K00847"/>
<dbReference type="InterPro" id="IPR011990">
    <property type="entry name" value="TPR-like_helical_dom_sf"/>
</dbReference>
<evidence type="ECO:0000256" key="6">
    <source>
        <dbReference type="ARBA" id="ARBA00039231"/>
    </source>
</evidence>
<gene>
    <name evidence="7" type="ORF">AO440_003293</name>
</gene>
<comment type="subcellular location">
    <subcellularLocation>
        <location evidence="2">Cell membrane</location>
        <topology evidence="2">Peripheral membrane protein</topology>
        <orientation evidence="2">Cytoplasmic side</orientation>
    </subcellularLocation>
    <subcellularLocation>
        <location evidence="3">Cytoplasmic granule</location>
    </subcellularLocation>
</comment>
<reference evidence="7 8" key="1">
    <citation type="submission" date="2015-10" db="EMBL/GenBank/DDBJ databases">
        <title>Draft genomes sequences of Candida glabrata isolates 1A, 1B, 2A, 2B, 3A and 3B.</title>
        <authorList>
            <person name="Haavelsrud O.E."/>
            <person name="Gaustad P."/>
        </authorList>
    </citation>
    <scope>NUCLEOTIDE SEQUENCE [LARGE SCALE GENOMIC DNA]</scope>
    <source>
        <strain evidence="7">910700640</strain>
    </source>
</reference>
<evidence type="ECO:0000256" key="5">
    <source>
        <dbReference type="ARBA" id="ARBA00038251"/>
    </source>
</evidence>
<dbReference type="GO" id="GO:0006623">
    <property type="term" value="P:protein targeting to vacuole"/>
    <property type="evidence" value="ECO:0007669"/>
    <property type="project" value="EnsemblFungi"/>
</dbReference>
<comment type="similarity">
    <text evidence="5">Belongs to the YPP1 family.</text>
</comment>
<evidence type="ECO:0000256" key="4">
    <source>
        <dbReference type="ARBA" id="ARBA00022583"/>
    </source>
</evidence>
<dbReference type="VEuPathDB" id="FungiDB:CAGL0K01001g"/>
<dbReference type="VEuPathDB" id="FungiDB:GWK60_K00847"/>
<dbReference type="GO" id="GO:0005886">
    <property type="term" value="C:plasma membrane"/>
    <property type="evidence" value="ECO:0007669"/>
    <property type="project" value="UniProtKB-SubCell"/>
</dbReference>
<dbReference type="GO" id="GO:0030479">
    <property type="term" value="C:actin cortical patch"/>
    <property type="evidence" value="ECO:0007669"/>
    <property type="project" value="EnsemblFungi"/>
</dbReference>
<dbReference type="GO" id="GO:0072659">
    <property type="term" value="P:protein localization to plasma membrane"/>
    <property type="evidence" value="ECO:0007669"/>
    <property type="project" value="EnsemblFungi"/>
</dbReference>
<proteinExistence type="inferred from homology"/>
<dbReference type="PANTHER" id="PTHR23083:SF464">
    <property type="entry name" value="TETRATRICOPEPTIDE REPEAT DOMAIN 7, ISOFORM A"/>
    <property type="match status" value="1"/>
</dbReference>
<evidence type="ECO:0000256" key="3">
    <source>
        <dbReference type="ARBA" id="ARBA00004463"/>
    </source>
</evidence>
<dbReference type="GO" id="GO:0006898">
    <property type="term" value="P:receptor-mediated endocytosis"/>
    <property type="evidence" value="ECO:0007669"/>
    <property type="project" value="EnsemblFungi"/>
</dbReference>
<accession>A0A0W0DCH6</accession>
<dbReference type="PANTHER" id="PTHR23083">
    <property type="entry name" value="TETRATRICOPEPTIDE REPEAT PROTEIN, TPR"/>
    <property type="match status" value="1"/>
</dbReference>
<dbReference type="CDD" id="cd23270">
    <property type="entry name" value="YPP1"/>
    <property type="match status" value="1"/>
</dbReference>
<dbReference type="SUPFAM" id="SSF48452">
    <property type="entry name" value="TPR-like"/>
    <property type="match status" value="1"/>
</dbReference>
<keyword evidence="4" id="KW-0254">Endocytosis</keyword>
<sequence length="788" mass="91202">MFIRDAVLQALEARLLGASEFHSTCNALDRALVVQFRLQYHTGGDSVITPATGKVLFGDIDKVEMLSRRFPLDKPLLDLINKILGNCAGIIHFSIGEFEDAKVRLQQARDIKLDKTFDVYDMYLGLENLYYTACLRQDEQQISDCLYDHLFDTLSFVPSASEALTHQCLWKIAKRLKGHNNLANLIKIWPENNRALVFLISIIASDNGAYTEFSKDNDEMILKYGMNLVEKIKFPKASENNNYHLEQFMLFLQVYFKNIVPDQAASTEWYNFILKAMSKTFQSINVAHTALFVMKKIGSDNEKGKINGTLLRKEALLNFVNFIRYSNKEFKLNKNYNDIISLLVCYNFVINEFTKKDNIDNLFDYDKSLDELLSLLVFFYKEYNIPLSEKKQSLDILENPIRLAFPPHVANTLSRSWLTLYNYHSTSLSALLSFDLLAFLANCVPISRSMDEGLFISTVFQYALTLAKQRDVETAIKVLEKLILERHPNCYKAWHLMALCHSTKENKETAYKIVCSVLEAMNENMKDLTFEEKFQYIYMKITQLRLIQDMFGTDETLELIPELFELYNTLFLGGANQKKVTINGVYDLDMTLQDIWLYVCSLYMKTPSTDNLQEAETAMDEAMALEKDHWKGRYLPLRAKLNILKQQNKQALLDIEKAIDLDNSNIDAIVCFAELIFDVEKKSEEDLTDEYYKLVPIEGIKECSKNQSENEDRLFFNATDRSAATARLKLLLDSAVAESIEGYYTPEVWWYLSQIHEQFATKDYKLSLMKCIKFEELRPIAQFENCNY</sequence>
<dbReference type="GO" id="GO:0005829">
    <property type="term" value="C:cytosol"/>
    <property type="evidence" value="ECO:0007669"/>
    <property type="project" value="EnsemblFungi"/>
</dbReference>
<evidence type="ECO:0000313" key="8">
    <source>
        <dbReference type="Proteomes" id="UP000054886"/>
    </source>
</evidence>
<dbReference type="EMBL" id="LLZZ01000172">
    <property type="protein sequence ID" value="KTA96463.1"/>
    <property type="molecule type" value="Genomic_DNA"/>
</dbReference>
<name>A0A0W0DCH6_CANGB</name>
<evidence type="ECO:0000256" key="1">
    <source>
        <dbReference type="ARBA" id="ARBA00002550"/>
    </source>
</evidence>
<dbReference type="VEuPathDB" id="FungiDB:B1J91_K01001g"/>
<organism evidence="7 8">
    <name type="scientific">Candida glabrata</name>
    <name type="common">Yeast</name>
    <name type="synonym">Torulopsis glabrata</name>
    <dbReference type="NCBI Taxonomy" id="5478"/>
    <lineage>
        <taxon>Eukaryota</taxon>
        <taxon>Fungi</taxon>
        <taxon>Dikarya</taxon>
        <taxon>Ascomycota</taxon>
        <taxon>Saccharomycotina</taxon>
        <taxon>Saccharomycetes</taxon>
        <taxon>Saccharomycetales</taxon>
        <taxon>Saccharomycetaceae</taxon>
        <taxon>Nakaseomyces</taxon>
    </lineage>
</organism>
<comment type="caution">
    <text evidence="7">The sequence shown here is derived from an EMBL/GenBank/DDBJ whole genome shotgun (WGS) entry which is preliminary data.</text>
</comment>
<dbReference type="AlphaFoldDB" id="A0A0W0DCH6"/>
<dbReference type="GO" id="GO:0005768">
    <property type="term" value="C:endosome"/>
    <property type="evidence" value="ECO:0007669"/>
    <property type="project" value="EnsemblFungi"/>
</dbReference>
<dbReference type="InterPro" id="IPR051722">
    <property type="entry name" value="Endocytosis_PI4K-reg_protein"/>
</dbReference>
<dbReference type="Gene3D" id="1.25.40.10">
    <property type="entry name" value="Tetratricopeptide repeat domain"/>
    <property type="match status" value="2"/>
</dbReference>
<evidence type="ECO:0000256" key="2">
    <source>
        <dbReference type="ARBA" id="ARBA00004413"/>
    </source>
</evidence>
<evidence type="ECO:0000313" key="7">
    <source>
        <dbReference type="EMBL" id="KTA96463.1"/>
    </source>
</evidence>
<dbReference type="Proteomes" id="UP000054886">
    <property type="component" value="Unassembled WGS sequence"/>
</dbReference>
<comment type="function">
    <text evidence="1">Involved in endocytosis.</text>
</comment>